<keyword evidence="7 10" id="KW-0283">Flagellar rotation</keyword>
<evidence type="ECO:0000256" key="8">
    <source>
        <dbReference type="ARBA" id="ARBA00022989"/>
    </source>
</evidence>
<evidence type="ECO:0000256" key="10">
    <source>
        <dbReference type="RuleBase" id="RU364125"/>
    </source>
</evidence>
<evidence type="ECO:0000256" key="9">
    <source>
        <dbReference type="ARBA" id="ARBA00023136"/>
    </source>
</evidence>
<reference evidence="12 13" key="1">
    <citation type="submission" date="2017-11" db="EMBL/GenBank/DDBJ databases">
        <title>Complete genome sequence of Sphingomonas sp. Strain Cra20, a psychrotolerant potential plant growth promoting rhizobacteria.</title>
        <authorList>
            <person name="Luo Y."/>
        </authorList>
    </citation>
    <scope>NUCLEOTIDE SEQUENCE [LARGE SCALE GENOMIC DNA]</scope>
    <source>
        <strain evidence="12 13">Cra20</strain>
    </source>
</reference>
<keyword evidence="10" id="KW-0997">Cell inner membrane</keyword>
<sequence length="178" mass="18407">MSSPEIVEEGAEGETPAAPKSKKKLIIIGAAAGVLVLGASGGAAMMLSGGSTKAEATAEGHGEAAAESESGHGAEAGKEAFVDVPAIVVNLRSPDGASRFLKIHFMIVPGPKGTPEGIKDKLPLILDAYQPFLRELRPEDLAGSAAVFRIKEEMLVRATEKTGPGVIKDILIQDLVQQ</sequence>
<comment type="similarity">
    <text evidence="3 10">Belongs to the FliL family.</text>
</comment>
<evidence type="ECO:0000256" key="4">
    <source>
        <dbReference type="ARBA" id="ARBA00022475"/>
    </source>
</evidence>
<evidence type="ECO:0000256" key="1">
    <source>
        <dbReference type="ARBA" id="ARBA00002254"/>
    </source>
</evidence>
<evidence type="ECO:0000256" key="2">
    <source>
        <dbReference type="ARBA" id="ARBA00004162"/>
    </source>
</evidence>
<feature type="region of interest" description="Disordered" evidence="11">
    <location>
        <begin position="54"/>
        <end position="74"/>
    </location>
</feature>
<feature type="transmembrane region" description="Helical" evidence="10">
    <location>
        <begin position="25"/>
        <end position="47"/>
    </location>
</feature>
<comment type="subcellular location">
    <subcellularLocation>
        <location evidence="10">Cell inner membrane</location>
    </subcellularLocation>
    <subcellularLocation>
        <location evidence="2">Cell membrane</location>
        <topology evidence="2">Single-pass membrane protein</topology>
    </subcellularLocation>
</comment>
<keyword evidence="12" id="KW-0282">Flagellum</keyword>
<evidence type="ECO:0000256" key="6">
    <source>
        <dbReference type="ARBA" id="ARBA00022692"/>
    </source>
</evidence>
<keyword evidence="8 10" id="KW-1133">Transmembrane helix</keyword>
<comment type="function">
    <text evidence="1 10">Controls the rotational direction of flagella during chemotaxis.</text>
</comment>
<dbReference type="Pfam" id="PF03748">
    <property type="entry name" value="FliL"/>
    <property type="match status" value="1"/>
</dbReference>
<dbReference type="PANTHER" id="PTHR35091">
    <property type="entry name" value="FLAGELLAR PROTEIN FLIL"/>
    <property type="match status" value="1"/>
</dbReference>
<evidence type="ECO:0000256" key="7">
    <source>
        <dbReference type="ARBA" id="ARBA00022779"/>
    </source>
</evidence>
<keyword evidence="12" id="KW-0969">Cilium</keyword>
<gene>
    <name evidence="12" type="ORF">CVN68_08915</name>
</gene>
<dbReference type="Proteomes" id="UP000229081">
    <property type="component" value="Chromosome"/>
</dbReference>
<organism evidence="12 13">
    <name type="scientific">Sphingomonas psychrotolerans</name>
    <dbReference type="NCBI Taxonomy" id="1327635"/>
    <lineage>
        <taxon>Bacteria</taxon>
        <taxon>Pseudomonadati</taxon>
        <taxon>Pseudomonadota</taxon>
        <taxon>Alphaproteobacteria</taxon>
        <taxon>Sphingomonadales</taxon>
        <taxon>Sphingomonadaceae</taxon>
        <taxon>Sphingomonas</taxon>
    </lineage>
</organism>
<dbReference type="GO" id="GO:0009425">
    <property type="term" value="C:bacterial-type flagellum basal body"/>
    <property type="evidence" value="ECO:0007669"/>
    <property type="project" value="InterPro"/>
</dbReference>
<evidence type="ECO:0000313" key="13">
    <source>
        <dbReference type="Proteomes" id="UP000229081"/>
    </source>
</evidence>
<name>A0A2K8MLK7_9SPHN</name>
<dbReference type="GO" id="GO:0005886">
    <property type="term" value="C:plasma membrane"/>
    <property type="evidence" value="ECO:0007669"/>
    <property type="project" value="UniProtKB-SubCell"/>
</dbReference>
<dbReference type="EMBL" id="CP024923">
    <property type="protein sequence ID" value="ATY32081.1"/>
    <property type="molecule type" value="Genomic_DNA"/>
</dbReference>
<feature type="compositionally biased region" description="Basic and acidic residues" evidence="11">
    <location>
        <begin position="56"/>
        <end position="74"/>
    </location>
</feature>
<protein>
    <recommendedName>
        <fullName evidence="10">Flagellar protein FliL</fullName>
    </recommendedName>
</protein>
<keyword evidence="6 10" id="KW-0812">Transmembrane</keyword>
<evidence type="ECO:0000256" key="5">
    <source>
        <dbReference type="ARBA" id="ARBA00022500"/>
    </source>
</evidence>
<dbReference type="KEGG" id="sphc:CVN68_08915"/>
<dbReference type="RefSeq" id="WP_100281890.1">
    <property type="nucleotide sequence ID" value="NZ_CP024923.1"/>
</dbReference>
<proteinExistence type="inferred from homology"/>
<dbReference type="OrthoDB" id="7304620at2"/>
<keyword evidence="4" id="KW-1003">Cell membrane</keyword>
<keyword evidence="12" id="KW-0966">Cell projection</keyword>
<keyword evidence="9 10" id="KW-0472">Membrane</keyword>
<keyword evidence="13" id="KW-1185">Reference proteome</keyword>
<dbReference type="PANTHER" id="PTHR35091:SF2">
    <property type="entry name" value="FLAGELLAR PROTEIN FLIL"/>
    <property type="match status" value="1"/>
</dbReference>
<evidence type="ECO:0000313" key="12">
    <source>
        <dbReference type="EMBL" id="ATY32081.1"/>
    </source>
</evidence>
<accession>A0A2K8MLK7</accession>
<dbReference type="AlphaFoldDB" id="A0A2K8MLK7"/>
<dbReference type="GO" id="GO:0006935">
    <property type="term" value="P:chemotaxis"/>
    <property type="evidence" value="ECO:0007669"/>
    <property type="project" value="UniProtKB-KW"/>
</dbReference>
<keyword evidence="5 10" id="KW-0145">Chemotaxis</keyword>
<dbReference type="InterPro" id="IPR005503">
    <property type="entry name" value="FliL"/>
</dbReference>
<dbReference type="GO" id="GO:0071978">
    <property type="term" value="P:bacterial-type flagellum-dependent swarming motility"/>
    <property type="evidence" value="ECO:0007669"/>
    <property type="project" value="TreeGrafter"/>
</dbReference>
<evidence type="ECO:0000256" key="3">
    <source>
        <dbReference type="ARBA" id="ARBA00008281"/>
    </source>
</evidence>
<evidence type="ECO:0000256" key="11">
    <source>
        <dbReference type="SAM" id="MobiDB-lite"/>
    </source>
</evidence>